<comment type="caution">
    <text evidence="3">The sequence shown here is derived from an EMBL/GenBank/DDBJ whole genome shotgun (WGS) entry which is preliminary data.</text>
</comment>
<dbReference type="PANTHER" id="PTHR13847:SF287">
    <property type="entry name" value="FAD-DEPENDENT OXIDOREDUCTASE DOMAIN-CONTAINING PROTEIN 1"/>
    <property type="match status" value="1"/>
</dbReference>
<dbReference type="Gene3D" id="3.50.50.60">
    <property type="entry name" value="FAD/NAD(P)-binding domain"/>
    <property type="match status" value="1"/>
</dbReference>
<dbReference type="Proteomes" id="UP000264036">
    <property type="component" value="Unassembled WGS sequence"/>
</dbReference>
<accession>A0A356LCV9</accession>
<evidence type="ECO:0000259" key="2">
    <source>
        <dbReference type="Pfam" id="PF01266"/>
    </source>
</evidence>
<dbReference type="InterPro" id="IPR006076">
    <property type="entry name" value="FAD-dep_OxRdtase"/>
</dbReference>
<evidence type="ECO:0000313" key="3">
    <source>
        <dbReference type="EMBL" id="HBP28807.1"/>
    </source>
</evidence>
<feature type="domain" description="FAD dependent oxidoreductase" evidence="2">
    <location>
        <begin position="5"/>
        <end position="338"/>
    </location>
</feature>
<evidence type="ECO:0000256" key="1">
    <source>
        <dbReference type="ARBA" id="ARBA00023002"/>
    </source>
</evidence>
<reference evidence="3 4" key="1">
    <citation type="journal article" date="2018" name="Nat. Biotechnol.">
        <title>A standardized bacterial taxonomy based on genome phylogeny substantially revises the tree of life.</title>
        <authorList>
            <person name="Parks D.H."/>
            <person name="Chuvochina M."/>
            <person name="Waite D.W."/>
            <person name="Rinke C."/>
            <person name="Skarshewski A."/>
            <person name="Chaumeil P.A."/>
            <person name="Hugenholtz P."/>
        </authorList>
    </citation>
    <scope>NUCLEOTIDE SEQUENCE [LARGE SCALE GENOMIC DNA]</scope>
    <source>
        <strain evidence="3">UBA10707</strain>
    </source>
</reference>
<dbReference type="GO" id="GO:0016491">
    <property type="term" value="F:oxidoreductase activity"/>
    <property type="evidence" value="ECO:0007669"/>
    <property type="project" value="UniProtKB-KW"/>
</dbReference>
<sequence length="373" mass="41245">MYNIDIIVIGGGIVGSSVAYGLARQNAKVLMLDEGDVAFRASRGNFGLVWVQAKGHGFSPYTRWTLQSARNWPALASELTQRTGIDPYLQQPGGFVFFTNQADMDARQQLMRDIQASVDEKYDYTFMSPAELRKYIPAIGPKVIGACYTPMDGHANPLKLLPALQHGARQLGVDYRYNNPVEHIDYQSGNFVVTTRAGEKYAAKKVVLCAGLGNKRLGEFVGLHVPVKPNQGQVMIGERSAPFLSYPTMHVRQTNEGTIQIGDSLEDVGYDDTTRLSLQQGIAQRAIDYFPALADMRIIRCWAALRIMSPDGMPIYQESSEMPGAYVVTCHSGITLAANHVFTIPDWILRGTAAQTIAPFSNQRFCNLNRDQS</sequence>
<dbReference type="AlphaFoldDB" id="A0A356LCV9"/>
<keyword evidence="1" id="KW-0560">Oxidoreductase</keyword>
<name>A0A356LCV9_9BURK</name>
<dbReference type="Gene3D" id="3.30.9.10">
    <property type="entry name" value="D-Amino Acid Oxidase, subunit A, domain 2"/>
    <property type="match status" value="1"/>
</dbReference>
<organism evidence="3 4">
    <name type="scientific">Advenella kashmirensis</name>
    <dbReference type="NCBI Taxonomy" id="310575"/>
    <lineage>
        <taxon>Bacteria</taxon>
        <taxon>Pseudomonadati</taxon>
        <taxon>Pseudomonadota</taxon>
        <taxon>Betaproteobacteria</taxon>
        <taxon>Burkholderiales</taxon>
        <taxon>Alcaligenaceae</taxon>
    </lineage>
</organism>
<evidence type="ECO:0000313" key="4">
    <source>
        <dbReference type="Proteomes" id="UP000264036"/>
    </source>
</evidence>
<protein>
    <submittedName>
        <fullName evidence="3">FAD-dependent oxidoreductase</fullName>
    </submittedName>
</protein>
<dbReference type="SUPFAM" id="SSF51905">
    <property type="entry name" value="FAD/NAD(P)-binding domain"/>
    <property type="match status" value="1"/>
</dbReference>
<dbReference type="InterPro" id="IPR036188">
    <property type="entry name" value="FAD/NAD-bd_sf"/>
</dbReference>
<proteinExistence type="predicted"/>
<dbReference type="GO" id="GO:0005737">
    <property type="term" value="C:cytoplasm"/>
    <property type="evidence" value="ECO:0007669"/>
    <property type="project" value="TreeGrafter"/>
</dbReference>
<dbReference type="EMBL" id="DOEK01000008">
    <property type="protein sequence ID" value="HBP28807.1"/>
    <property type="molecule type" value="Genomic_DNA"/>
</dbReference>
<gene>
    <name evidence="3" type="ORF">DD666_05260</name>
</gene>
<dbReference type="SUPFAM" id="SSF54373">
    <property type="entry name" value="FAD-linked reductases, C-terminal domain"/>
    <property type="match status" value="1"/>
</dbReference>
<dbReference type="PANTHER" id="PTHR13847">
    <property type="entry name" value="SARCOSINE DEHYDROGENASE-RELATED"/>
    <property type="match status" value="1"/>
</dbReference>
<dbReference type="Pfam" id="PF01266">
    <property type="entry name" value="DAO"/>
    <property type="match status" value="1"/>
</dbReference>